<feature type="compositionally biased region" description="Basic residues" evidence="1">
    <location>
        <begin position="78"/>
        <end position="89"/>
    </location>
</feature>
<organism evidence="2 3">
    <name type="scientific">Acrobeloides nanus</name>
    <dbReference type="NCBI Taxonomy" id="290746"/>
    <lineage>
        <taxon>Eukaryota</taxon>
        <taxon>Metazoa</taxon>
        <taxon>Ecdysozoa</taxon>
        <taxon>Nematoda</taxon>
        <taxon>Chromadorea</taxon>
        <taxon>Rhabditida</taxon>
        <taxon>Tylenchina</taxon>
        <taxon>Cephalobomorpha</taxon>
        <taxon>Cephaloboidea</taxon>
        <taxon>Cephalobidae</taxon>
        <taxon>Acrobeloides</taxon>
    </lineage>
</organism>
<feature type="compositionally biased region" description="Basic and acidic residues" evidence="1">
    <location>
        <begin position="101"/>
        <end position="112"/>
    </location>
</feature>
<evidence type="ECO:0000313" key="2">
    <source>
        <dbReference type="Proteomes" id="UP000887540"/>
    </source>
</evidence>
<feature type="region of interest" description="Disordered" evidence="1">
    <location>
        <begin position="78"/>
        <end position="117"/>
    </location>
</feature>
<dbReference type="WBParaSite" id="ACRNAN_scaffold6326.g18351.t1">
    <property type="protein sequence ID" value="ACRNAN_scaffold6326.g18351.t1"/>
    <property type="gene ID" value="ACRNAN_scaffold6326.g18351"/>
</dbReference>
<keyword evidence="2" id="KW-1185">Reference proteome</keyword>
<dbReference type="AlphaFoldDB" id="A0A914E8P5"/>
<dbReference type="Proteomes" id="UP000887540">
    <property type="component" value="Unplaced"/>
</dbReference>
<sequence>MSPTGNHPINLSVVYTHNVDDTTVAGCIAESLARIFLFTHNEATRQKAYDKIGATSNSDFAKNIRNKLNEYLEYSKLNHRKQKKRKRPIKKQEEFSDDEKAEFSETDEKNEFSDIEEENQEFFSQIMKQEEFSDDEKAEFSETEKNEFSDIDEINQEFSQNNLF</sequence>
<feature type="region of interest" description="Disordered" evidence="1">
    <location>
        <begin position="131"/>
        <end position="164"/>
    </location>
</feature>
<protein>
    <submittedName>
        <fullName evidence="3">Uncharacterized protein</fullName>
    </submittedName>
</protein>
<name>A0A914E8P5_9BILA</name>
<accession>A0A914E8P5</accession>
<evidence type="ECO:0000256" key="1">
    <source>
        <dbReference type="SAM" id="MobiDB-lite"/>
    </source>
</evidence>
<feature type="compositionally biased region" description="Basic and acidic residues" evidence="1">
    <location>
        <begin position="138"/>
        <end position="148"/>
    </location>
</feature>
<evidence type="ECO:0000313" key="3">
    <source>
        <dbReference type="WBParaSite" id="ACRNAN_scaffold6326.g18351.t1"/>
    </source>
</evidence>
<proteinExistence type="predicted"/>
<reference evidence="3" key="1">
    <citation type="submission" date="2022-11" db="UniProtKB">
        <authorList>
            <consortium name="WormBaseParasite"/>
        </authorList>
    </citation>
    <scope>IDENTIFICATION</scope>
</reference>